<feature type="transmembrane region" description="Helical" evidence="6">
    <location>
        <begin position="342"/>
        <end position="363"/>
    </location>
</feature>
<evidence type="ECO:0000256" key="6">
    <source>
        <dbReference type="SAM" id="Phobius"/>
    </source>
</evidence>
<dbReference type="Pfam" id="PF02687">
    <property type="entry name" value="FtsX"/>
    <property type="match status" value="2"/>
</dbReference>
<keyword evidence="4 6" id="KW-1133">Transmembrane helix</keyword>
<dbReference type="PANTHER" id="PTHR30572">
    <property type="entry name" value="MEMBRANE COMPONENT OF TRANSPORTER-RELATED"/>
    <property type="match status" value="1"/>
</dbReference>
<feature type="domain" description="ABC3 transporter permease C-terminal" evidence="7">
    <location>
        <begin position="292"/>
        <end position="403"/>
    </location>
</feature>
<dbReference type="Pfam" id="PF12704">
    <property type="entry name" value="MacB_PCD"/>
    <property type="match status" value="1"/>
</dbReference>
<proteinExistence type="predicted"/>
<evidence type="ECO:0000313" key="10">
    <source>
        <dbReference type="Proteomes" id="UP000190541"/>
    </source>
</evidence>
<gene>
    <name evidence="9" type="ORF">SAMN05660226_03253</name>
</gene>
<dbReference type="GO" id="GO:0022857">
    <property type="term" value="F:transmembrane transporter activity"/>
    <property type="evidence" value="ECO:0007669"/>
    <property type="project" value="TreeGrafter"/>
</dbReference>
<dbReference type="InterPro" id="IPR003838">
    <property type="entry name" value="ABC3_permease_C"/>
</dbReference>
<evidence type="ECO:0000256" key="2">
    <source>
        <dbReference type="ARBA" id="ARBA00022475"/>
    </source>
</evidence>
<feature type="transmembrane region" description="Helical" evidence="6">
    <location>
        <begin position="728"/>
        <end position="747"/>
    </location>
</feature>
<dbReference type="PANTHER" id="PTHR30572:SF18">
    <property type="entry name" value="ABC-TYPE MACROLIDE FAMILY EXPORT SYSTEM PERMEASE COMPONENT 2"/>
    <property type="match status" value="1"/>
</dbReference>
<feature type="transmembrane region" description="Helical" evidence="6">
    <location>
        <begin position="286"/>
        <end position="308"/>
    </location>
</feature>
<evidence type="ECO:0000259" key="8">
    <source>
        <dbReference type="Pfam" id="PF12704"/>
    </source>
</evidence>
<protein>
    <submittedName>
        <fullName evidence="9">Putative ABC transport system permease protein</fullName>
    </submittedName>
</protein>
<feature type="transmembrane region" description="Helical" evidence="6">
    <location>
        <begin position="428"/>
        <end position="449"/>
    </location>
</feature>
<evidence type="ECO:0000256" key="4">
    <source>
        <dbReference type="ARBA" id="ARBA00022989"/>
    </source>
</evidence>
<feature type="transmembrane region" description="Helical" evidence="6">
    <location>
        <begin position="21"/>
        <end position="41"/>
    </location>
</feature>
<evidence type="ECO:0000256" key="1">
    <source>
        <dbReference type="ARBA" id="ARBA00004651"/>
    </source>
</evidence>
<name>A0A1T5ECY0_9SPHI</name>
<evidence type="ECO:0000256" key="5">
    <source>
        <dbReference type="ARBA" id="ARBA00023136"/>
    </source>
</evidence>
<comment type="subcellular location">
    <subcellularLocation>
        <location evidence="1">Cell membrane</location>
        <topology evidence="1">Multi-pass membrane protein</topology>
    </subcellularLocation>
</comment>
<dbReference type="RefSeq" id="WP_079717908.1">
    <property type="nucleotide sequence ID" value="NZ_FUYS01000009.1"/>
</dbReference>
<keyword evidence="3 6" id="KW-0812">Transmembrane</keyword>
<dbReference type="InterPro" id="IPR050250">
    <property type="entry name" value="Macrolide_Exporter_MacB"/>
</dbReference>
<dbReference type="OrthoDB" id="1451596at2"/>
<dbReference type="GO" id="GO:0005886">
    <property type="term" value="C:plasma membrane"/>
    <property type="evidence" value="ECO:0007669"/>
    <property type="project" value="UniProtKB-SubCell"/>
</dbReference>
<keyword evidence="5 6" id="KW-0472">Membrane</keyword>
<dbReference type="EMBL" id="FUYS01000009">
    <property type="protein sequence ID" value="SKB81555.1"/>
    <property type="molecule type" value="Genomic_DNA"/>
</dbReference>
<evidence type="ECO:0000313" key="9">
    <source>
        <dbReference type="EMBL" id="SKB81555.1"/>
    </source>
</evidence>
<keyword evidence="2" id="KW-1003">Cell membrane</keyword>
<dbReference type="Proteomes" id="UP000190541">
    <property type="component" value="Unassembled WGS sequence"/>
</dbReference>
<feature type="domain" description="MacB-like periplasmic core" evidence="8">
    <location>
        <begin position="20"/>
        <end position="241"/>
    </location>
</feature>
<dbReference type="STRING" id="623280.SAMN05660226_03253"/>
<feature type="transmembrane region" description="Helical" evidence="6">
    <location>
        <begin position="675"/>
        <end position="700"/>
    </location>
</feature>
<accession>A0A1T5ECY0</accession>
<keyword evidence="10" id="KW-1185">Reference proteome</keyword>
<evidence type="ECO:0000259" key="7">
    <source>
        <dbReference type="Pfam" id="PF02687"/>
    </source>
</evidence>
<sequence length="799" mass="88700">MLTNHFKIAWRNLVRGKVFSAINIMGLALGLTAFLLLALYVNDELNYDRFHEKADRIYRVSREFLSDDGSTSLHLAQLAPPYGPLIAQDFPEIERVVRTLQTSATIRYGENVFNEDRIFFAEDGFFDVFTVDVTRGDAHTALKDPYTILMSAPTAKKYFGDTDPVGKTVRVNNQAEFMVSGVFASLPSQSTMHPDMLISFATLNDEAIYGTENLRTNWGNNAFNTYLLLPEGYDPQRLIDAFPAFQDKHMGEHTSKYSLLHLMKLTDIHLHSHTDSEIEPTSDIRYVYFFSAIALFILIIACINYMNLTTARSAKRAKEVGMRKVVGALRGQLIRQFLAESLLYTIIATALSVALVAIGLPLLNDLSGKSLSFAEVLTPTFALVLLGISAFTALVAGSYPAFFLTAFQPIKVFKGKVATDVKKGVLQQVLVTVQFSIAVLLISCTIIVYQQMQHIQDFKLGYSKEQVVLMPAAGDSTSFASFRQQLLQHNTVMDIGRSSRIPTSRLLDGQGASVTRGGELAPVGAIIKGLAIDERFIPTYQIELAAGRNFSNARPSDRTGAFLLNEAAVKMLGWATPEEAIGNTFAYGDAKGTIIGVTKNFHFESLHQQVVPLTMGMQTAGYSWWTVRLTEGDARTALSHLEAVWKAHFPDNPFRYEFLDDRFGALYEREQTQQLLFGIFAGIAIFISCLGLLGLSMYIAELRTKEIGIRKVLGASVSSVVQLLSKDFLKLVFFAIGIAAPLAWWLMNKWLEDFAYRIDAQWWMFAMAGAVAVVIALATVSWQAIRAAVANPVDSLRDE</sequence>
<evidence type="ECO:0000256" key="3">
    <source>
        <dbReference type="ARBA" id="ARBA00022692"/>
    </source>
</evidence>
<dbReference type="InterPro" id="IPR025857">
    <property type="entry name" value="MacB_PCD"/>
</dbReference>
<feature type="domain" description="ABC3 transporter permease C-terminal" evidence="7">
    <location>
        <begin position="679"/>
        <end position="790"/>
    </location>
</feature>
<dbReference type="AlphaFoldDB" id="A0A1T5ECY0"/>
<organism evidence="9 10">
    <name type="scientific">Parapedobacter luteus</name>
    <dbReference type="NCBI Taxonomy" id="623280"/>
    <lineage>
        <taxon>Bacteria</taxon>
        <taxon>Pseudomonadati</taxon>
        <taxon>Bacteroidota</taxon>
        <taxon>Sphingobacteriia</taxon>
        <taxon>Sphingobacteriales</taxon>
        <taxon>Sphingobacteriaceae</taxon>
        <taxon>Parapedobacter</taxon>
    </lineage>
</organism>
<feature type="transmembrane region" description="Helical" evidence="6">
    <location>
        <begin position="762"/>
        <end position="782"/>
    </location>
</feature>
<reference evidence="9 10" key="1">
    <citation type="submission" date="2017-02" db="EMBL/GenBank/DDBJ databases">
        <authorList>
            <person name="Peterson S.W."/>
        </authorList>
    </citation>
    <scope>NUCLEOTIDE SEQUENCE [LARGE SCALE GENOMIC DNA]</scope>
    <source>
        <strain evidence="9 10">DSM 22899</strain>
    </source>
</reference>
<feature type="transmembrane region" description="Helical" evidence="6">
    <location>
        <begin position="383"/>
        <end position="407"/>
    </location>
</feature>